<keyword evidence="4" id="KW-0808">Transferase</keyword>
<dbReference type="PANTHER" id="PTHR45339:SF1">
    <property type="entry name" value="HYBRID SIGNAL TRANSDUCTION HISTIDINE KINASE J"/>
    <property type="match status" value="1"/>
</dbReference>
<dbReference type="InterPro" id="IPR013655">
    <property type="entry name" value="PAS_fold_3"/>
</dbReference>
<evidence type="ECO:0000256" key="8">
    <source>
        <dbReference type="ARBA" id="ARBA00023012"/>
    </source>
</evidence>
<evidence type="ECO:0000313" key="15">
    <source>
        <dbReference type="EMBL" id="MBR7621039.1"/>
    </source>
</evidence>
<dbReference type="FunFam" id="3.30.565.10:FF:000010">
    <property type="entry name" value="Sensor histidine kinase RcsC"/>
    <property type="match status" value="1"/>
</dbReference>
<dbReference type="Pfam" id="PF08447">
    <property type="entry name" value="PAS_3"/>
    <property type="match status" value="1"/>
</dbReference>
<dbReference type="InterPro" id="IPR036097">
    <property type="entry name" value="HisK_dim/P_sf"/>
</dbReference>
<dbReference type="EMBL" id="JAGSGD010000001">
    <property type="protein sequence ID" value="MBR7621039.1"/>
    <property type="molecule type" value="Genomic_DNA"/>
</dbReference>
<organism evidence="15 16">
    <name type="scientific">Phenylobacterium glaciei</name>
    <dbReference type="NCBI Taxonomy" id="2803784"/>
    <lineage>
        <taxon>Bacteria</taxon>
        <taxon>Pseudomonadati</taxon>
        <taxon>Pseudomonadota</taxon>
        <taxon>Alphaproteobacteria</taxon>
        <taxon>Caulobacterales</taxon>
        <taxon>Caulobacteraceae</taxon>
        <taxon>Phenylobacterium</taxon>
    </lineage>
</organism>
<dbReference type="InterPro" id="IPR003594">
    <property type="entry name" value="HATPase_dom"/>
</dbReference>
<name>A0A941D3Q2_9CAUL</name>
<dbReference type="EC" id="2.7.13.3" evidence="2"/>
<comment type="caution">
    <text evidence="15">The sequence shown here is derived from an EMBL/GenBank/DDBJ whole genome shotgun (WGS) entry which is preliminary data.</text>
</comment>
<dbReference type="SUPFAM" id="SSF52172">
    <property type="entry name" value="CheY-like"/>
    <property type="match status" value="1"/>
</dbReference>
<dbReference type="SUPFAM" id="SSF47384">
    <property type="entry name" value="Homodimeric domain of signal transducing histidine kinase"/>
    <property type="match status" value="1"/>
</dbReference>
<dbReference type="PROSITE" id="PS50110">
    <property type="entry name" value="RESPONSE_REGULATORY"/>
    <property type="match status" value="1"/>
</dbReference>
<evidence type="ECO:0000256" key="11">
    <source>
        <dbReference type="PROSITE-ProRule" id="PRU00169"/>
    </source>
</evidence>
<proteinExistence type="predicted"/>
<reference evidence="15" key="1">
    <citation type="submission" date="2021-04" db="EMBL/GenBank/DDBJ databases">
        <title>Draft genome assembly of strain Phenylobacterium sp. 20VBR1 using MiniION and Illumina platforms.</title>
        <authorList>
            <person name="Thomas F.A."/>
            <person name="Krishnan K.P."/>
            <person name="Sinha R.K."/>
        </authorList>
    </citation>
    <scope>NUCLEOTIDE SEQUENCE</scope>
    <source>
        <strain evidence="15">20VBR1</strain>
    </source>
</reference>
<dbReference type="GO" id="GO:0000155">
    <property type="term" value="F:phosphorelay sensor kinase activity"/>
    <property type="evidence" value="ECO:0007669"/>
    <property type="project" value="InterPro"/>
</dbReference>
<keyword evidence="8" id="KW-0902">Two-component regulatory system</keyword>
<dbReference type="CDD" id="cd00082">
    <property type="entry name" value="HisKA"/>
    <property type="match status" value="1"/>
</dbReference>
<dbReference type="PROSITE" id="PS50112">
    <property type="entry name" value="PAS"/>
    <property type="match status" value="1"/>
</dbReference>
<dbReference type="Proteomes" id="UP000622580">
    <property type="component" value="Unassembled WGS sequence"/>
</dbReference>
<dbReference type="InterPro" id="IPR003661">
    <property type="entry name" value="HisK_dim/P_dom"/>
</dbReference>
<dbReference type="NCBIfam" id="TIGR00229">
    <property type="entry name" value="sensory_box"/>
    <property type="match status" value="1"/>
</dbReference>
<evidence type="ECO:0000256" key="5">
    <source>
        <dbReference type="ARBA" id="ARBA00022741"/>
    </source>
</evidence>
<dbReference type="Gene3D" id="3.30.565.10">
    <property type="entry name" value="Histidine kinase-like ATPase, C-terminal domain"/>
    <property type="match status" value="1"/>
</dbReference>
<keyword evidence="5" id="KW-0547">Nucleotide-binding</keyword>
<evidence type="ECO:0000256" key="7">
    <source>
        <dbReference type="ARBA" id="ARBA00022840"/>
    </source>
</evidence>
<dbReference type="CDD" id="cd17546">
    <property type="entry name" value="REC_hyHK_CKI1_RcsC-like"/>
    <property type="match status" value="1"/>
</dbReference>
<evidence type="ECO:0000256" key="4">
    <source>
        <dbReference type="ARBA" id="ARBA00022679"/>
    </source>
</evidence>
<dbReference type="PRINTS" id="PR00344">
    <property type="entry name" value="BCTRLSENSOR"/>
</dbReference>
<dbReference type="Pfam" id="PF00072">
    <property type="entry name" value="Response_reg"/>
    <property type="match status" value="1"/>
</dbReference>
<dbReference type="SMART" id="SM00091">
    <property type="entry name" value="PAS"/>
    <property type="match status" value="1"/>
</dbReference>
<dbReference type="GO" id="GO:0005524">
    <property type="term" value="F:ATP binding"/>
    <property type="evidence" value="ECO:0007669"/>
    <property type="project" value="UniProtKB-KW"/>
</dbReference>
<dbReference type="Gene3D" id="3.40.50.2300">
    <property type="match status" value="1"/>
</dbReference>
<evidence type="ECO:0000259" key="12">
    <source>
        <dbReference type="PROSITE" id="PS50109"/>
    </source>
</evidence>
<evidence type="ECO:0000256" key="10">
    <source>
        <dbReference type="ARBA" id="ARBA00068150"/>
    </source>
</evidence>
<feature type="modified residue" description="4-aspartylphosphate" evidence="11">
    <location>
        <position position="450"/>
    </location>
</feature>
<dbReference type="SMART" id="SM00388">
    <property type="entry name" value="HisKA"/>
    <property type="match status" value="1"/>
</dbReference>
<evidence type="ECO:0000259" key="14">
    <source>
        <dbReference type="PROSITE" id="PS50112"/>
    </source>
</evidence>
<dbReference type="SUPFAM" id="SSF55874">
    <property type="entry name" value="ATPase domain of HSP90 chaperone/DNA topoisomerase II/histidine kinase"/>
    <property type="match status" value="1"/>
</dbReference>
<dbReference type="InterPro" id="IPR001789">
    <property type="entry name" value="Sig_transdc_resp-reg_receiver"/>
</dbReference>
<dbReference type="SMART" id="SM00448">
    <property type="entry name" value="REC"/>
    <property type="match status" value="1"/>
</dbReference>
<dbReference type="FunFam" id="1.10.287.130:FF:000002">
    <property type="entry name" value="Two-component osmosensing histidine kinase"/>
    <property type="match status" value="1"/>
</dbReference>
<dbReference type="InterPro" id="IPR011006">
    <property type="entry name" value="CheY-like_superfamily"/>
</dbReference>
<dbReference type="InterPro" id="IPR004358">
    <property type="entry name" value="Sig_transdc_His_kin-like_C"/>
</dbReference>
<keyword evidence="3 11" id="KW-0597">Phosphoprotein</keyword>
<dbReference type="Pfam" id="PF02518">
    <property type="entry name" value="HATPase_c"/>
    <property type="match status" value="1"/>
</dbReference>
<evidence type="ECO:0000256" key="2">
    <source>
        <dbReference type="ARBA" id="ARBA00012438"/>
    </source>
</evidence>
<dbReference type="InterPro" id="IPR000014">
    <property type="entry name" value="PAS"/>
</dbReference>
<keyword evidence="7" id="KW-0067">ATP-binding</keyword>
<comment type="catalytic activity">
    <reaction evidence="1">
        <text>ATP + protein L-histidine = ADP + protein N-phospho-L-histidine.</text>
        <dbReference type="EC" id="2.7.13.3"/>
    </reaction>
</comment>
<dbReference type="Gene3D" id="1.10.287.130">
    <property type="match status" value="1"/>
</dbReference>
<dbReference type="PANTHER" id="PTHR45339">
    <property type="entry name" value="HYBRID SIGNAL TRANSDUCTION HISTIDINE KINASE J"/>
    <property type="match status" value="1"/>
</dbReference>
<dbReference type="CDD" id="cd16922">
    <property type="entry name" value="HATPase_EvgS-ArcB-TorS-like"/>
    <property type="match status" value="1"/>
</dbReference>
<dbReference type="InterPro" id="IPR005467">
    <property type="entry name" value="His_kinase_dom"/>
</dbReference>
<dbReference type="Gene3D" id="3.30.450.20">
    <property type="entry name" value="PAS domain"/>
    <property type="match status" value="1"/>
</dbReference>
<feature type="domain" description="Histidine kinase" evidence="12">
    <location>
        <begin position="152"/>
        <end position="373"/>
    </location>
</feature>
<evidence type="ECO:0000259" key="13">
    <source>
        <dbReference type="PROSITE" id="PS50110"/>
    </source>
</evidence>
<dbReference type="AlphaFoldDB" id="A0A941D3Q2"/>
<dbReference type="PROSITE" id="PS50109">
    <property type="entry name" value="HIS_KIN"/>
    <property type="match status" value="1"/>
</dbReference>
<dbReference type="Pfam" id="PF00512">
    <property type="entry name" value="HisKA"/>
    <property type="match status" value="1"/>
</dbReference>
<dbReference type="InterPro" id="IPR035965">
    <property type="entry name" value="PAS-like_dom_sf"/>
</dbReference>
<accession>A0A941D3Q2</accession>
<evidence type="ECO:0000313" key="16">
    <source>
        <dbReference type="Proteomes" id="UP000622580"/>
    </source>
</evidence>
<evidence type="ECO:0000256" key="3">
    <source>
        <dbReference type="ARBA" id="ARBA00022553"/>
    </source>
</evidence>
<feature type="domain" description="Response regulatory" evidence="13">
    <location>
        <begin position="401"/>
        <end position="520"/>
    </location>
</feature>
<sequence>MPSGVASPMSSAPRLDDDLSTFFDVSLDMLCIRDKAGCFVRVSPSWTTVLGWSAEELIGKPLLPLIHPDDVPATADLMQAINNDGSIVGFVNRYRHRDGRYRQLEWRARLAGDQVFAVARDVTDRLAAEAEMKAAHAAAEAANQAKTDFLANMSHEIRTPLNGVIGVVAALAQTDLSADQREMVGLIETSGLTLERLVSDILDLSKIEAGGMEIETAPFDLEGALEGVLQINRLKAQDKGLAFEADFDEAARGEFLGDAVRLRQVVGNLLSNAVKFTDQGGVRLRVGVSEGGDAVARVTVEVRDTGVGFDAEAGAVLFQRFSQADNTITRRFGGTGLGLSICKAIVEMMGGEIEASSEPGRGSLFRATFPLPRVRSLADHDARPANDAEAPEPLARVDALRVLLAEDHPINQKVVQLILAPLGAQIVIAEDGAQALAAFRVGVFDLVLMDMQMPVMDGLTATMAIRDEEHRRGGGRTPIIMLSANAMTQHRRDAMAAGADHHIAKPITAHLLMDGIEAVFERVGAEAVG</sequence>
<gene>
    <name evidence="15" type="ORF">JKL49_16720</name>
</gene>
<evidence type="ECO:0000256" key="9">
    <source>
        <dbReference type="ARBA" id="ARBA00064003"/>
    </source>
</evidence>
<keyword evidence="6" id="KW-0418">Kinase</keyword>
<evidence type="ECO:0000256" key="1">
    <source>
        <dbReference type="ARBA" id="ARBA00000085"/>
    </source>
</evidence>
<dbReference type="CDD" id="cd00130">
    <property type="entry name" value="PAS"/>
    <property type="match status" value="1"/>
</dbReference>
<dbReference type="InterPro" id="IPR036890">
    <property type="entry name" value="HATPase_C_sf"/>
</dbReference>
<protein>
    <recommendedName>
        <fullName evidence="10">Sensory/regulatory protein RpfC</fullName>
        <ecNumber evidence="2">2.7.13.3</ecNumber>
    </recommendedName>
</protein>
<dbReference type="SMART" id="SM00387">
    <property type="entry name" value="HATPase_c"/>
    <property type="match status" value="1"/>
</dbReference>
<feature type="domain" description="PAS" evidence="14">
    <location>
        <begin position="15"/>
        <end position="85"/>
    </location>
</feature>
<evidence type="ECO:0000256" key="6">
    <source>
        <dbReference type="ARBA" id="ARBA00022777"/>
    </source>
</evidence>
<dbReference type="SUPFAM" id="SSF55785">
    <property type="entry name" value="PYP-like sensor domain (PAS domain)"/>
    <property type="match status" value="1"/>
</dbReference>
<keyword evidence="16" id="KW-1185">Reference proteome</keyword>
<comment type="subunit">
    <text evidence="9">At low DSF concentrations, interacts with RpfF.</text>
</comment>